<dbReference type="SUPFAM" id="SSF55874">
    <property type="entry name" value="ATPase domain of HSP90 chaperone/DNA topoisomerase II/histidine kinase"/>
    <property type="match status" value="1"/>
</dbReference>
<keyword evidence="6" id="KW-0418">Kinase</keyword>
<comment type="caution">
    <text evidence="11">The sequence shown here is derived from an EMBL/GenBank/DDBJ whole genome shotgun (WGS) entry which is preliminary data.</text>
</comment>
<gene>
    <name evidence="11" type="ORF">A2519_02425</name>
</gene>
<dbReference type="CDD" id="cd00082">
    <property type="entry name" value="HisKA"/>
    <property type="match status" value="1"/>
</dbReference>
<evidence type="ECO:0000256" key="5">
    <source>
        <dbReference type="ARBA" id="ARBA00022741"/>
    </source>
</evidence>
<sequence>MAESIVLAQLPQAVAARLRTISEGQGYLVAEAVDQDSCRTMLLNLEVAVIIMPYSIVASDERLLDTLKFYSNKVQFIYYAEERPGTDEAFAHPEAVGIIETTTFNEQHANHLIRNAIALYQRELKIEALNSAIQDNQAIANELNLKNVVLERERNFNQSIISSLSYGLMIIDVEGAIMLLNDMGKKIFGILVSDYFGIRFNEVVCPELREPLWADVQEVVVSGQNKEEPLFTIREDMVISYSISIIKDTINNITGLMVLGRDVTEEEGMKNQLFQAEKLATMGTMLSGIAHEIRNPLTIINARAQLALGYDPEHLNDKVKKALDSIEAQSKRCGEIINNLLDFSRKKVSGFTLASINDIIISSLGFLEYEGRSAGVEIVKRFDQDSVLTCDKSQMEQVFLNLFTNACDAMANKGMLTIVTESQETYVKIQVSDTGPGIPHELQKKIFDPFFTTKEAGKGTGLGLSIVYQIIQRHKGRFILQSKPGKGATFIILLPKR</sequence>
<dbReference type="CDD" id="cd00130">
    <property type="entry name" value="PAS"/>
    <property type="match status" value="1"/>
</dbReference>
<dbReference type="Pfam" id="PF00512">
    <property type="entry name" value="HisKA"/>
    <property type="match status" value="1"/>
</dbReference>
<dbReference type="PROSITE" id="PS50112">
    <property type="entry name" value="PAS"/>
    <property type="match status" value="1"/>
</dbReference>
<dbReference type="NCBIfam" id="TIGR00229">
    <property type="entry name" value="sensory_box"/>
    <property type="match status" value="1"/>
</dbReference>
<dbReference type="Pfam" id="PF08448">
    <property type="entry name" value="PAS_4"/>
    <property type="match status" value="1"/>
</dbReference>
<evidence type="ECO:0000259" key="10">
    <source>
        <dbReference type="PROSITE" id="PS50112"/>
    </source>
</evidence>
<evidence type="ECO:0000259" key="9">
    <source>
        <dbReference type="PROSITE" id="PS50109"/>
    </source>
</evidence>
<feature type="domain" description="PAS" evidence="10">
    <location>
        <begin position="153"/>
        <end position="223"/>
    </location>
</feature>
<dbReference type="Gene3D" id="3.30.565.10">
    <property type="entry name" value="Histidine kinase-like ATPase, C-terminal domain"/>
    <property type="match status" value="1"/>
</dbReference>
<dbReference type="SUPFAM" id="SSF47384">
    <property type="entry name" value="Homodimeric domain of signal transducing histidine kinase"/>
    <property type="match status" value="1"/>
</dbReference>
<name>A0A1F7FAH1_UNCRA</name>
<dbReference type="GO" id="GO:0000155">
    <property type="term" value="F:phosphorelay sensor kinase activity"/>
    <property type="evidence" value="ECO:0007669"/>
    <property type="project" value="InterPro"/>
</dbReference>
<feature type="domain" description="Histidine kinase" evidence="9">
    <location>
        <begin position="288"/>
        <end position="497"/>
    </location>
</feature>
<dbReference type="InterPro" id="IPR004358">
    <property type="entry name" value="Sig_transdc_His_kin-like_C"/>
</dbReference>
<keyword evidence="5" id="KW-0547">Nucleotide-binding</keyword>
<dbReference type="InterPro" id="IPR035965">
    <property type="entry name" value="PAS-like_dom_sf"/>
</dbReference>
<keyword evidence="8" id="KW-0902">Two-component regulatory system</keyword>
<dbReference type="AlphaFoldDB" id="A0A1F7FAH1"/>
<proteinExistence type="predicted"/>
<comment type="catalytic activity">
    <reaction evidence="1">
        <text>ATP + protein L-histidine = ADP + protein N-phospho-L-histidine.</text>
        <dbReference type="EC" id="2.7.13.3"/>
    </reaction>
</comment>
<dbReference type="InterPro" id="IPR013656">
    <property type="entry name" value="PAS_4"/>
</dbReference>
<protein>
    <recommendedName>
        <fullName evidence="2">histidine kinase</fullName>
        <ecNumber evidence="2">2.7.13.3</ecNumber>
    </recommendedName>
</protein>
<organism evidence="11 12">
    <name type="scientific">Candidatus Raymondbacteria bacterium RIFOXYD12_FULL_49_13</name>
    <dbReference type="NCBI Taxonomy" id="1817890"/>
    <lineage>
        <taxon>Bacteria</taxon>
        <taxon>Raymondiibacteriota</taxon>
    </lineage>
</organism>
<keyword evidence="7" id="KW-0067">ATP-binding</keyword>
<dbReference type="InterPro" id="IPR003594">
    <property type="entry name" value="HATPase_dom"/>
</dbReference>
<evidence type="ECO:0000256" key="4">
    <source>
        <dbReference type="ARBA" id="ARBA00022679"/>
    </source>
</evidence>
<evidence type="ECO:0000256" key="7">
    <source>
        <dbReference type="ARBA" id="ARBA00022840"/>
    </source>
</evidence>
<evidence type="ECO:0000256" key="6">
    <source>
        <dbReference type="ARBA" id="ARBA00022777"/>
    </source>
</evidence>
<dbReference type="Gene3D" id="3.30.450.20">
    <property type="entry name" value="PAS domain"/>
    <property type="match status" value="1"/>
</dbReference>
<dbReference type="GO" id="GO:0005524">
    <property type="term" value="F:ATP binding"/>
    <property type="evidence" value="ECO:0007669"/>
    <property type="project" value="UniProtKB-KW"/>
</dbReference>
<evidence type="ECO:0000313" key="11">
    <source>
        <dbReference type="EMBL" id="OGK03611.1"/>
    </source>
</evidence>
<dbReference type="PRINTS" id="PR00344">
    <property type="entry name" value="BCTRLSENSOR"/>
</dbReference>
<evidence type="ECO:0000256" key="1">
    <source>
        <dbReference type="ARBA" id="ARBA00000085"/>
    </source>
</evidence>
<dbReference type="SUPFAM" id="SSF55785">
    <property type="entry name" value="PYP-like sensor domain (PAS domain)"/>
    <property type="match status" value="1"/>
</dbReference>
<dbReference type="InterPro" id="IPR005467">
    <property type="entry name" value="His_kinase_dom"/>
</dbReference>
<dbReference type="PROSITE" id="PS50109">
    <property type="entry name" value="HIS_KIN"/>
    <property type="match status" value="1"/>
</dbReference>
<dbReference type="Proteomes" id="UP000179243">
    <property type="component" value="Unassembled WGS sequence"/>
</dbReference>
<evidence type="ECO:0000256" key="8">
    <source>
        <dbReference type="ARBA" id="ARBA00023012"/>
    </source>
</evidence>
<dbReference type="InterPro" id="IPR000014">
    <property type="entry name" value="PAS"/>
</dbReference>
<keyword evidence="4" id="KW-0808">Transferase</keyword>
<dbReference type="Gene3D" id="1.10.287.130">
    <property type="match status" value="1"/>
</dbReference>
<dbReference type="SMART" id="SM00388">
    <property type="entry name" value="HisKA"/>
    <property type="match status" value="1"/>
</dbReference>
<dbReference type="SMART" id="SM00091">
    <property type="entry name" value="PAS"/>
    <property type="match status" value="1"/>
</dbReference>
<evidence type="ECO:0000313" key="12">
    <source>
        <dbReference type="Proteomes" id="UP000179243"/>
    </source>
</evidence>
<evidence type="ECO:0000256" key="3">
    <source>
        <dbReference type="ARBA" id="ARBA00022553"/>
    </source>
</evidence>
<dbReference type="EC" id="2.7.13.3" evidence="2"/>
<evidence type="ECO:0000256" key="2">
    <source>
        <dbReference type="ARBA" id="ARBA00012438"/>
    </source>
</evidence>
<dbReference type="SMART" id="SM00387">
    <property type="entry name" value="HATPase_c"/>
    <property type="match status" value="1"/>
</dbReference>
<dbReference type="PANTHER" id="PTHR43065:SF10">
    <property type="entry name" value="PEROXIDE STRESS-ACTIVATED HISTIDINE KINASE MAK3"/>
    <property type="match status" value="1"/>
</dbReference>
<reference evidence="11 12" key="1">
    <citation type="journal article" date="2016" name="Nat. Commun.">
        <title>Thousands of microbial genomes shed light on interconnected biogeochemical processes in an aquifer system.</title>
        <authorList>
            <person name="Anantharaman K."/>
            <person name="Brown C.T."/>
            <person name="Hug L.A."/>
            <person name="Sharon I."/>
            <person name="Castelle C.J."/>
            <person name="Probst A.J."/>
            <person name="Thomas B.C."/>
            <person name="Singh A."/>
            <person name="Wilkins M.J."/>
            <person name="Karaoz U."/>
            <person name="Brodie E.L."/>
            <person name="Williams K.H."/>
            <person name="Hubbard S.S."/>
            <person name="Banfield J.F."/>
        </authorList>
    </citation>
    <scope>NUCLEOTIDE SEQUENCE [LARGE SCALE GENOMIC DNA]</scope>
</reference>
<accession>A0A1F7FAH1</accession>
<dbReference type="Pfam" id="PF02518">
    <property type="entry name" value="HATPase_c"/>
    <property type="match status" value="1"/>
</dbReference>
<dbReference type="EMBL" id="MFYX01000084">
    <property type="protein sequence ID" value="OGK03611.1"/>
    <property type="molecule type" value="Genomic_DNA"/>
</dbReference>
<dbReference type="InterPro" id="IPR036097">
    <property type="entry name" value="HisK_dim/P_sf"/>
</dbReference>
<keyword evidence="3" id="KW-0597">Phosphoprotein</keyword>
<dbReference type="InterPro" id="IPR003661">
    <property type="entry name" value="HisK_dim/P_dom"/>
</dbReference>
<dbReference type="PANTHER" id="PTHR43065">
    <property type="entry name" value="SENSOR HISTIDINE KINASE"/>
    <property type="match status" value="1"/>
</dbReference>
<dbReference type="InterPro" id="IPR036890">
    <property type="entry name" value="HATPase_C_sf"/>
</dbReference>